<evidence type="ECO:0000313" key="1">
    <source>
        <dbReference type="EMBL" id="KAF2465363.1"/>
    </source>
</evidence>
<evidence type="ECO:0000313" key="2">
    <source>
        <dbReference type="Proteomes" id="UP000799755"/>
    </source>
</evidence>
<dbReference type="EMBL" id="MU003530">
    <property type="protein sequence ID" value="KAF2465363.1"/>
    <property type="molecule type" value="Genomic_DNA"/>
</dbReference>
<keyword evidence="1" id="KW-0808">Transferase</keyword>
<keyword evidence="2" id="KW-1185">Reference proteome</keyword>
<name>A0ACB6QEH8_9PLEO</name>
<reference evidence="1" key="1">
    <citation type="journal article" date="2020" name="Stud. Mycol.">
        <title>101 Dothideomycetes genomes: a test case for predicting lifestyles and emergence of pathogens.</title>
        <authorList>
            <person name="Haridas S."/>
            <person name="Albert R."/>
            <person name="Binder M."/>
            <person name="Bloem J."/>
            <person name="Labutti K."/>
            <person name="Salamov A."/>
            <person name="Andreopoulos B."/>
            <person name="Baker S."/>
            <person name="Barry K."/>
            <person name="Bills G."/>
            <person name="Bluhm B."/>
            <person name="Cannon C."/>
            <person name="Castanera R."/>
            <person name="Culley D."/>
            <person name="Daum C."/>
            <person name="Ezra D."/>
            <person name="Gonzalez J."/>
            <person name="Henrissat B."/>
            <person name="Kuo A."/>
            <person name="Liang C."/>
            <person name="Lipzen A."/>
            <person name="Lutzoni F."/>
            <person name="Magnuson J."/>
            <person name="Mondo S."/>
            <person name="Nolan M."/>
            <person name="Ohm R."/>
            <person name="Pangilinan J."/>
            <person name="Park H.-J."/>
            <person name="Ramirez L."/>
            <person name="Alfaro M."/>
            <person name="Sun H."/>
            <person name="Tritt A."/>
            <person name="Yoshinaga Y."/>
            <person name="Zwiers L.-H."/>
            <person name="Turgeon B."/>
            <person name="Goodwin S."/>
            <person name="Spatafora J."/>
            <person name="Crous P."/>
            <person name="Grigoriev I."/>
        </authorList>
    </citation>
    <scope>NUCLEOTIDE SEQUENCE</scope>
    <source>
        <strain evidence="1">ATCC 200398</strain>
    </source>
</reference>
<protein>
    <submittedName>
        <fullName evidence="1">S-adenosyl-L-methionine-dependent methyltransferase</fullName>
    </submittedName>
</protein>
<keyword evidence="1" id="KW-0489">Methyltransferase</keyword>
<proteinExistence type="predicted"/>
<accession>A0ACB6QEH8</accession>
<sequence length="225" mass="25500">MTCQGFLSPEMNYSCADWSKGTGESETAKVTGCRVTATTLSTEQKVLFEERVKAEGLEDRIEVKLCDYRSTPRPAGGYDRIISIEMLDVGRKHLRHSPSFEVGGGRAVVQGITMVNKFHTFRNKSDNFIDRYIFPGGYLPSIPYLLSCIDVGSSSHLEVESVSSIGEKFDQNWERIKEAMVRGKGGRWGEWELEDFRRRWKYYFLYCEAGFRAGVLGGHVYLCCA</sequence>
<organism evidence="1 2">
    <name type="scientific">Lindgomyces ingoldianus</name>
    <dbReference type="NCBI Taxonomy" id="673940"/>
    <lineage>
        <taxon>Eukaryota</taxon>
        <taxon>Fungi</taxon>
        <taxon>Dikarya</taxon>
        <taxon>Ascomycota</taxon>
        <taxon>Pezizomycotina</taxon>
        <taxon>Dothideomycetes</taxon>
        <taxon>Pleosporomycetidae</taxon>
        <taxon>Pleosporales</taxon>
        <taxon>Lindgomycetaceae</taxon>
        <taxon>Lindgomyces</taxon>
    </lineage>
</organism>
<dbReference type="Proteomes" id="UP000799755">
    <property type="component" value="Unassembled WGS sequence"/>
</dbReference>
<gene>
    <name evidence="1" type="ORF">BDR25DRAFT_328739</name>
</gene>
<comment type="caution">
    <text evidence="1">The sequence shown here is derived from an EMBL/GenBank/DDBJ whole genome shotgun (WGS) entry which is preliminary data.</text>
</comment>